<proteinExistence type="predicted"/>
<dbReference type="SUPFAM" id="SSF55464">
    <property type="entry name" value="Origin of replication-binding domain, RBD-like"/>
    <property type="match status" value="1"/>
</dbReference>
<sequence length="901" mass="97228">MHGGVKFYRGSASAARSYVEADRSRVDDYYLAEGTGVASRYVATAPPVAGGHDISAVQDGGTLDGDAYERWVAGYDIETGAAKGRLRTDERGLRFVEVVVNGPKTWSLAATLHPEVAAAYDAAQDRAAVEIIGWLAEHATTRVGPRDRQVQVPIEKLEAAVVRHYTSRAGDPHRHLHLQINARVFAKGAWRGLHSVGVVDSIEAINGIGHAAVMCDPEFRRALAVHGYTLDPDTGEVTQLAPYAGAFSARAAQIARNIDRYEAEWRGDHPGQEPGPALRRAWDRRAWSAARPDKVVPEDGTELRRRWVEELGELGFTPPASAANLAGTAIGQVNRDAATDLVLFRLGARRSSWNVADIRGEVERIVAALDIVAATSVRRELAEDLTDRTIEKCERLLDRGDVPEHVRALTSKPVLAVEADLITRLVARAEHAGAPDHVGRVVAGRRLDDAQREVVAALAGTHQLLVIEGAAGAGKTTTLAAARDLLAMQDRRLVVVTPTLKAARVAEQQVGTDAFSAAWLIHQHGYRWDEDGHWSRVDTRPEGRARLLPGDVLLVDEAGMLDQDTARALLTIADQSHARVAFVGDRHQLPAVGRGGVLDHAARWARPEACLALETVHRFTDPEYADLTLLMRGGQRPGDVFDALLERGQIAVHRTEVERLAALAEFTATGDLVIADTREQVSNLNATSRDHRLTTNPTGSAPASSGVVTTSAGEQVGVGDRIATRRNDRDLGVANRDTWTVTGTSADGSLTMRGRGGDRTLPAAYVRAHVELAYATTVHGAQGETVDQAHLLIGETTGAAAAYVGMTRGRHSNTAHLVAEDIDDARAQWIATFSRDRADLGPRHAAQVAADDIDRYGPQPPDPRGARAGIDRLTTRDLPRRPPQPLPPTSTSPNRTGEVSR</sequence>
<feature type="compositionally biased region" description="Pro residues" evidence="1">
    <location>
        <begin position="881"/>
        <end position="890"/>
    </location>
</feature>
<dbReference type="CDD" id="cd18809">
    <property type="entry name" value="SF1_C_RecD"/>
    <property type="match status" value="1"/>
</dbReference>
<gene>
    <name evidence="3" type="primary">mobF</name>
    <name evidence="3" type="ORF">ACFPQB_14520</name>
</gene>
<comment type="caution">
    <text evidence="3">The sequence shown here is derived from an EMBL/GenBank/DDBJ whole genome shotgun (WGS) entry which is preliminary data.</text>
</comment>
<feature type="region of interest" description="Disordered" evidence="1">
    <location>
        <begin position="685"/>
        <end position="710"/>
    </location>
</feature>
<organism evidence="3 4">
    <name type="scientific">Nocardioides vastitatis</name>
    <dbReference type="NCBI Taxonomy" id="2568655"/>
    <lineage>
        <taxon>Bacteria</taxon>
        <taxon>Bacillati</taxon>
        <taxon>Actinomycetota</taxon>
        <taxon>Actinomycetes</taxon>
        <taxon>Propionibacteriales</taxon>
        <taxon>Nocardioidaceae</taxon>
        <taxon>Nocardioides</taxon>
    </lineage>
</organism>
<keyword evidence="4" id="KW-1185">Reference proteome</keyword>
<feature type="domain" description="AAA+ ATPase" evidence="2">
    <location>
        <begin position="461"/>
        <end position="593"/>
    </location>
</feature>
<name>A0ABW0ZL27_9ACTN</name>
<feature type="compositionally biased region" description="Basic and acidic residues" evidence="1">
    <location>
        <begin position="869"/>
        <end position="880"/>
    </location>
</feature>
<dbReference type="SMART" id="SM00382">
    <property type="entry name" value="AAA"/>
    <property type="match status" value="1"/>
</dbReference>
<dbReference type="Proteomes" id="UP001596072">
    <property type="component" value="Unassembled WGS sequence"/>
</dbReference>
<dbReference type="Pfam" id="PF08751">
    <property type="entry name" value="TrwC"/>
    <property type="match status" value="1"/>
</dbReference>
<accession>A0ABW0ZL27</accession>
<dbReference type="SUPFAM" id="SSF52540">
    <property type="entry name" value="P-loop containing nucleoside triphosphate hydrolases"/>
    <property type="match status" value="2"/>
</dbReference>
<evidence type="ECO:0000256" key="1">
    <source>
        <dbReference type="SAM" id="MobiDB-lite"/>
    </source>
</evidence>
<protein>
    <submittedName>
        <fullName evidence="3">MobF family relaxase</fullName>
    </submittedName>
</protein>
<dbReference type="RefSeq" id="WP_136431926.1">
    <property type="nucleotide sequence ID" value="NZ_JBHSNS010000007.1"/>
</dbReference>
<dbReference type="NCBIfam" id="NF041492">
    <property type="entry name" value="MobF"/>
    <property type="match status" value="1"/>
</dbReference>
<dbReference type="Gene3D" id="3.40.50.300">
    <property type="entry name" value="P-loop containing nucleotide triphosphate hydrolases"/>
    <property type="match status" value="2"/>
</dbReference>
<dbReference type="EMBL" id="JBHSNS010000007">
    <property type="protein sequence ID" value="MFC5730134.1"/>
    <property type="molecule type" value="Genomic_DNA"/>
</dbReference>
<evidence type="ECO:0000313" key="4">
    <source>
        <dbReference type="Proteomes" id="UP001596072"/>
    </source>
</evidence>
<dbReference type="Pfam" id="PF13604">
    <property type="entry name" value="AAA_30"/>
    <property type="match status" value="1"/>
</dbReference>
<evidence type="ECO:0000313" key="3">
    <source>
        <dbReference type="EMBL" id="MFC5730134.1"/>
    </source>
</evidence>
<dbReference type="CDD" id="cd17933">
    <property type="entry name" value="DEXSc_RecD-like"/>
    <property type="match status" value="1"/>
</dbReference>
<dbReference type="Gene3D" id="2.30.30.940">
    <property type="match status" value="1"/>
</dbReference>
<evidence type="ECO:0000259" key="2">
    <source>
        <dbReference type="SMART" id="SM00382"/>
    </source>
</evidence>
<feature type="region of interest" description="Disordered" evidence="1">
    <location>
        <begin position="840"/>
        <end position="901"/>
    </location>
</feature>
<reference evidence="4" key="1">
    <citation type="journal article" date="2019" name="Int. J. Syst. Evol. Microbiol.">
        <title>The Global Catalogue of Microorganisms (GCM) 10K type strain sequencing project: providing services to taxonomists for standard genome sequencing and annotation.</title>
        <authorList>
            <consortium name="The Broad Institute Genomics Platform"/>
            <consortium name="The Broad Institute Genome Sequencing Center for Infectious Disease"/>
            <person name="Wu L."/>
            <person name="Ma J."/>
        </authorList>
    </citation>
    <scope>NUCLEOTIDE SEQUENCE [LARGE SCALE GENOMIC DNA]</scope>
    <source>
        <strain evidence="4">YIM 94188</strain>
    </source>
</reference>
<dbReference type="InterPro" id="IPR027417">
    <property type="entry name" value="P-loop_NTPase"/>
</dbReference>
<feature type="compositionally biased region" description="Polar residues" evidence="1">
    <location>
        <begin position="694"/>
        <end position="710"/>
    </location>
</feature>
<dbReference type="InterPro" id="IPR003593">
    <property type="entry name" value="AAA+_ATPase"/>
</dbReference>
<dbReference type="InterPro" id="IPR014862">
    <property type="entry name" value="TrwC"/>
</dbReference>